<evidence type="ECO:0000256" key="1">
    <source>
        <dbReference type="ARBA" id="ARBA00004141"/>
    </source>
</evidence>
<proteinExistence type="predicted"/>
<evidence type="ECO:0000259" key="6">
    <source>
        <dbReference type="PROSITE" id="PS50850"/>
    </source>
</evidence>
<comment type="subcellular location">
    <subcellularLocation>
        <location evidence="1">Membrane</location>
        <topology evidence="1">Multi-pass membrane protein</topology>
    </subcellularLocation>
</comment>
<keyword evidence="8" id="KW-1185">Reference proteome</keyword>
<dbReference type="PANTHER" id="PTHR23501:SF198">
    <property type="entry name" value="AZOLE RESISTANCE PROTEIN 1-RELATED"/>
    <property type="match status" value="1"/>
</dbReference>
<dbReference type="InterPro" id="IPR011701">
    <property type="entry name" value="MFS"/>
</dbReference>
<comment type="caution">
    <text evidence="7">The sequence shown here is derived from an EMBL/GenBank/DDBJ whole genome shotgun (WGS) entry which is preliminary data.</text>
</comment>
<keyword evidence="2 5" id="KW-0812">Transmembrane</keyword>
<dbReference type="Proteomes" id="UP001050691">
    <property type="component" value="Unassembled WGS sequence"/>
</dbReference>
<dbReference type="EMBL" id="BPWL01000008">
    <property type="protein sequence ID" value="GJJ12855.1"/>
    <property type="molecule type" value="Genomic_DNA"/>
</dbReference>
<evidence type="ECO:0000313" key="7">
    <source>
        <dbReference type="EMBL" id="GJJ12855.1"/>
    </source>
</evidence>
<feature type="transmembrane region" description="Helical" evidence="5">
    <location>
        <begin position="229"/>
        <end position="249"/>
    </location>
</feature>
<keyword evidence="3 5" id="KW-1133">Transmembrane helix</keyword>
<evidence type="ECO:0000256" key="5">
    <source>
        <dbReference type="SAM" id="Phobius"/>
    </source>
</evidence>
<feature type="transmembrane region" description="Helical" evidence="5">
    <location>
        <begin position="341"/>
        <end position="360"/>
    </location>
</feature>
<dbReference type="Gene3D" id="1.20.1250.20">
    <property type="entry name" value="MFS general substrate transporter like domains"/>
    <property type="match status" value="1"/>
</dbReference>
<sequence>MAAIPTKTGRSSDRLWRANSLNLNIPILKRLSTPSIKAATVDEETELERLWLPSQDKNALNLNIPNRDRSLGLLELHQDSSFGKDKSGDGDPSKLLEESLGVEKPDTLLGFLLVLVLVGIDQTVIVTALPIIASDFNEVADLSWIAGAFYLTEAGSILLFGKIITVSSAKWTLLVSIALFEIGSLCSALAHSVNFLIFGRAMSGVGAAGIWITQNAILPKISTLEQRPLLVNLLGLVFALCSIIGPLFGGAFVDINLPIGAVGTAVIIFSLPHNISCTSNSTVYSPIGVAKTSLQRFLRKHDKLNTWLALDWIGIFLNFAAVTLLFVGLQTGGNTKPWSDGGVIAPLVLSILLFISFGFWENHRGSRGIMPIALLKRRNILGACVQQYFLPLLYQLRGHSAEKSGLDILWCMIAGVIASIISSGITTATGIIWPFMCFPQTITVVAYGLLSNTKPDTSFARIAGFQILIGAGLGFGINGPVLIAQADLMDDPEAAALATTLVIFSEFLISGINQAANGAIFAGILHSQVSKLAGDLPANLREQALESITFTLHLPDNFKGRVIEAYINAIDRAFLANVVPTAISVFTAFIIERKKIAVPKAK</sequence>
<evidence type="ECO:0000256" key="2">
    <source>
        <dbReference type="ARBA" id="ARBA00022692"/>
    </source>
</evidence>
<feature type="transmembrane region" description="Helical" evidence="5">
    <location>
        <begin position="108"/>
        <end position="132"/>
    </location>
</feature>
<feature type="transmembrane region" description="Helical" evidence="5">
    <location>
        <begin position="431"/>
        <end position="450"/>
    </location>
</feature>
<name>A0AAV5AF23_9AGAM</name>
<dbReference type="InterPro" id="IPR020846">
    <property type="entry name" value="MFS_dom"/>
</dbReference>
<feature type="transmembrane region" description="Helical" evidence="5">
    <location>
        <begin position="406"/>
        <end position="425"/>
    </location>
</feature>
<feature type="transmembrane region" description="Helical" evidence="5">
    <location>
        <begin position="144"/>
        <end position="164"/>
    </location>
</feature>
<gene>
    <name evidence="7" type="ORF">Clacol_007100</name>
</gene>
<dbReference type="InterPro" id="IPR036259">
    <property type="entry name" value="MFS_trans_sf"/>
</dbReference>
<dbReference type="GO" id="GO:0005886">
    <property type="term" value="C:plasma membrane"/>
    <property type="evidence" value="ECO:0007669"/>
    <property type="project" value="TreeGrafter"/>
</dbReference>
<feature type="domain" description="Major facilitator superfamily (MFS) profile" evidence="6">
    <location>
        <begin position="107"/>
        <end position="596"/>
    </location>
</feature>
<protein>
    <recommendedName>
        <fullName evidence="6">Major facilitator superfamily (MFS) profile domain-containing protein</fullName>
    </recommendedName>
</protein>
<feature type="transmembrane region" description="Helical" evidence="5">
    <location>
        <begin position="462"/>
        <end position="483"/>
    </location>
</feature>
<dbReference type="PANTHER" id="PTHR23501">
    <property type="entry name" value="MAJOR FACILITATOR SUPERFAMILY"/>
    <property type="match status" value="1"/>
</dbReference>
<feature type="transmembrane region" description="Helical" evidence="5">
    <location>
        <begin position="573"/>
        <end position="591"/>
    </location>
</feature>
<evidence type="ECO:0000256" key="4">
    <source>
        <dbReference type="ARBA" id="ARBA00023136"/>
    </source>
</evidence>
<evidence type="ECO:0000256" key="3">
    <source>
        <dbReference type="ARBA" id="ARBA00022989"/>
    </source>
</evidence>
<evidence type="ECO:0000313" key="8">
    <source>
        <dbReference type="Proteomes" id="UP001050691"/>
    </source>
</evidence>
<reference evidence="7" key="1">
    <citation type="submission" date="2021-10" db="EMBL/GenBank/DDBJ databases">
        <title>De novo Genome Assembly of Clathrus columnatus (Basidiomycota, Fungi) Using Illumina and Nanopore Sequence Data.</title>
        <authorList>
            <person name="Ogiso-Tanaka E."/>
            <person name="Itagaki H."/>
            <person name="Hosoya T."/>
            <person name="Hosaka K."/>
        </authorList>
    </citation>
    <scope>NUCLEOTIDE SEQUENCE</scope>
    <source>
        <strain evidence="7">MO-923</strain>
    </source>
</reference>
<dbReference type="SUPFAM" id="SSF103473">
    <property type="entry name" value="MFS general substrate transporter"/>
    <property type="match status" value="1"/>
</dbReference>
<feature type="transmembrane region" description="Helical" evidence="5">
    <location>
        <begin position="197"/>
        <end position="217"/>
    </location>
</feature>
<organism evidence="7 8">
    <name type="scientific">Clathrus columnatus</name>
    <dbReference type="NCBI Taxonomy" id="1419009"/>
    <lineage>
        <taxon>Eukaryota</taxon>
        <taxon>Fungi</taxon>
        <taxon>Dikarya</taxon>
        <taxon>Basidiomycota</taxon>
        <taxon>Agaricomycotina</taxon>
        <taxon>Agaricomycetes</taxon>
        <taxon>Phallomycetidae</taxon>
        <taxon>Phallales</taxon>
        <taxon>Clathraceae</taxon>
        <taxon>Clathrus</taxon>
    </lineage>
</organism>
<feature type="transmembrane region" description="Helical" evidence="5">
    <location>
        <begin position="306"/>
        <end position="329"/>
    </location>
</feature>
<keyword evidence="4 5" id="KW-0472">Membrane</keyword>
<dbReference type="AlphaFoldDB" id="A0AAV5AF23"/>
<accession>A0AAV5AF23</accession>
<dbReference type="Pfam" id="PF07690">
    <property type="entry name" value="MFS_1"/>
    <property type="match status" value="1"/>
</dbReference>
<dbReference type="PROSITE" id="PS50850">
    <property type="entry name" value="MFS"/>
    <property type="match status" value="1"/>
</dbReference>
<feature type="transmembrane region" description="Helical" evidence="5">
    <location>
        <begin position="171"/>
        <end position="191"/>
    </location>
</feature>
<dbReference type="GO" id="GO:0022857">
    <property type="term" value="F:transmembrane transporter activity"/>
    <property type="evidence" value="ECO:0007669"/>
    <property type="project" value="InterPro"/>
</dbReference>